<evidence type="ECO:0000256" key="11">
    <source>
        <dbReference type="ARBA" id="ARBA00023136"/>
    </source>
</evidence>
<dbReference type="PROSITE" id="PS52016">
    <property type="entry name" value="TONB_DEPENDENT_REC_3"/>
    <property type="match status" value="1"/>
</dbReference>
<dbReference type="InterPro" id="IPR036942">
    <property type="entry name" value="Beta-barrel_TonB_sf"/>
</dbReference>
<evidence type="ECO:0000256" key="12">
    <source>
        <dbReference type="ARBA" id="ARBA00023170"/>
    </source>
</evidence>
<evidence type="ECO:0000256" key="1">
    <source>
        <dbReference type="ARBA" id="ARBA00004571"/>
    </source>
</evidence>
<dbReference type="SUPFAM" id="SSF56935">
    <property type="entry name" value="Porins"/>
    <property type="match status" value="1"/>
</dbReference>
<dbReference type="InterPro" id="IPR012910">
    <property type="entry name" value="Plug_dom"/>
</dbReference>
<dbReference type="GO" id="GO:0015344">
    <property type="term" value="F:siderophore uptake transmembrane transporter activity"/>
    <property type="evidence" value="ECO:0007669"/>
    <property type="project" value="TreeGrafter"/>
</dbReference>
<evidence type="ECO:0000313" key="20">
    <source>
        <dbReference type="Proteomes" id="UP000321436"/>
    </source>
</evidence>
<organism evidence="19 20">
    <name type="scientific">Chitinophaga cymbidii</name>
    <dbReference type="NCBI Taxonomy" id="1096750"/>
    <lineage>
        <taxon>Bacteria</taxon>
        <taxon>Pseudomonadati</taxon>
        <taxon>Bacteroidota</taxon>
        <taxon>Chitinophagia</taxon>
        <taxon>Chitinophagales</taxon>
        <taxon>Chitinophagaceae</taxon>
        <taxon>Chitinophaga</taxon>
    </lineage>
</organism>
<keyword evidence="6 14" id="KW-0812">Transmembrane</keyword>
<evidence type="ECO:0000256" key="16">
    <source>
        <dbReference type="SAM" id="SignalP"/>
    </source>
</evidence>
<protein>
    <submittedName>
        <fullName evidence="19">TonB-dependent receptor</fullName>
    </submittedName>
</protein>
<feature type="chain" id="PRO_5022127230" evidence="16">
    <location>
        <begin position="22"/>
        <end position="777"/>
    </location>
</feature>
<dbReference type="CDD" id="cd01347">
    <property type="entry name" value="ligand_gated_channel"/>
    <property type="match status" value="1"/>
</dbReference>
<keyword evidence="13 14" id="KW-0998">Cell outer membrane</keyword>
<dbReference type="Gene3D" id="2.170.130.10">
    <property type="entry name" value="TonB-dependent receptor, plug domain"/>
    <property type="match status" value="1"/>
</dbReference>
<evidence type="ECO:0000256" key="4">
    <source>
        <dbReference type="ARBA" id="ARBA00022452"/>
    </source>
</evidence>
<evidence type="ECO:0000256" key="2">
    <source>
        <dbReference type="ARBA" id="ARBA00009810"/>
    </source>
</evidence>
<dbReference type="GO" id="GO:0030246">
    <property type="term" value="F:carbohydrate binding"/>
    <property type="evidence" value="ECO:0007669"/>
    <property type="project" value="InterPro"/>
</dbReference>
<dbReference type="InterPro" id="IPR037066">
    <property type="entry name" value="Plug_dom_sf"/>
</dbReference>
<evidence type="ECO:0000256" key="15">
    <source>
        <dbReference type="RuleBase" id="RU003357"/>
    </source>
</evidence>
<dbReference type="PANTHER" id="PTHR32552:SF68">
    <property type="entry name" value="FERRICHROME OUTER MEMBRANE TRANSPORTER_PHAGE RECEPTOR"/>
    <property type="match status" value="1"/>
</dbReference>
<evidence type="ECO:0000256" key="14">
    <source>
        <dbReference type="PROSITE-ProRule" id="PRU01360"/>
    </source>
</evidence>
<dbReference type="GO" id="GO:0009279">
    <property type="term" value="C:cell outer membrane"/>
    <property type="evidence" value="ECO:0007669"/>
    <property type="project" value="UniProtKB-SubCell"/>
</dbReference>
<evidence type="ECO:0000256" key="10">
    <source>
        <dbReference type="ARBA" id="ARBA00023077"/>
    </source>
</evidence>
<accession>A0A512RM01</accession>
<evidence type="ECO:0000256" key="5">
    <source>
        <dbReference type="ARBA" id="ARBA00022496"/>
    </source>
</evidence>
<keyword evidence="20" id="KW-1185">Reference proteome</keyword>
<evidence type="ECO:0000256" key="6">
    <source>
        <dbReference type="ARBA" id="ARBA00022692"/>
    </source>
</evidence>
<evidence type="ECO:0000256" key="9">
    <source>
        <dbReference type="ARBA" id="ARBA00023065"/>
    </source>
</evidence>
<proteinExistence type="inferred from homology"/>
<dbReference type="Proteomes" id="UP000321436">
    <property type="component" value="Unassembled WGS sequence"/>
</dbReference>
<keyword evidence="7 16" id="KW-0732">Signal</keyword>
<dbReference type="Pfam" id="PF07715">
    <property type="entry name" value="Plug"/>
    <property type="match status" value="1"/>
</dbReference>
<dbReference type="InterPro" id="IPR013784">
    <property type="entry name" value="Carb-bd-like_fold"/>
</dbReference>
<dbReference type="SUPFAM" id="SSF49452">
    <property type="entry name" value="Starch-binding domain-like"/>
    <property type="match status" value="1"/>
</dbReference>
<evidence type="ECO:0000256" key="8">
    <source>
        <dbReference type="ARBA" id="ARBA00023004"/>
    </source>
</evidence>
<keyword evidence="8" id="KW-0408">Iron</keyword>
<keyword evidence="11 14" id="KW-0472">Membrane</keyword>
<dbReference type="GO" id="GO:0015891">
    <property type="term" value="P:siderophore transport"/>
    <property type="evidence" value="ECO:0007669"/>
    <property type="project" value="InterPro"/>
</dbReference>
<name>A0A512RM01_9BACT</name>
<evidence type="ECO:0000259" key="17">
    <source>
        <dbReference type="Pfam" id="PF00593"/>
    </source>
</evidence>
<dbReference type="InterPro" id="IPR010105">
    <property type="entry name" value="TonB_sidphr_rcpt"/>
</dbReference>
<dbReference type="GO" id="GO:0038023">
    <property type="term" value="F:signaling receptor activity"/>
    <property type="evidence" value="ECO:0007669"/>
    <property type="project" value="InterPro"/>
</dbReference>
<dbReference type="AlphaFoldDB" id="A0A512RM01"/>
<dbReference type="InterPro" id="IPR039426">
    <property type="entry name" value="TonB-dep_rcpt-like"/>
</dbReference>
<dbReference type="PANTHER" id="PTHR32552">
    <property type="entry name" value="FERRICHROME IRON RECEPTOR-RELATED"/>
    <property type="match status" value="1"/>
</dbReference>
<comment type="caution">
    <text evidence="19">The sequence shown here is derived from an EMBL/GenBank/DDBJ whole genome shotgun (WGS) entry which is preliminary data.</text>
</comment>
<dbReference type="OrthoDB" id="9758472at2"/>
<evidence type="ECO:0000256" key="7">
    <source>
        <dbReference type="ARBA" id="ARBA00022729"/>
    </source>
</evidence>
<evidence type="ECO:0000259" key="18">
    <source>
        <dbReference type="Pfam" id="PF07715"/>
    </source>
</evidence>
<dbReference type="Pfam" id="PF00593">
    <property type="entry name" value="TonB_dep_Rec_b-barrel"/>
    <property type="match status" value="1"/>
</dbReference>
<comment type="subcellular location">
    <subcellularLocation>
        <location evidence="1 14">Cell outer membrane</location>
        <topology evidence="1 14">Multi-pass membrane protein</topology>
    </subcellularLocation>
</comment>
<dbReference type="EMBL" id="BKAU01000002">
    <property type="protein sequence ID" value="GEP96699.1"/>
    <property type="molecule type" value="Genomic_DNA"/>
</dbReference>
<keyword evidence="12 19" id="KW-0675">Receptor</keyword>
<reference evidence="19 20" key="1">
    <citation type="submission" date="2019-07" db="EMBL/GenBank/DDBJ databases">
        <title>Whole genome shotgun sequence of Chitinophaga cymbidii NBRC 109752.</title>
        <authorList>
            <person name="Hosoyama A."/>
            <person name="Uohara A."/>
            <person name="Ohji S."/>
            <person name="Ichikawa N."/>
        </authorList>
    </citation>
    <scope>NUCLEOTIDE SEQUENCE [LARGE SCALE GENOMIC DNA]</scope>
    <source>
        <strain evidence="19 20">NBRC 109752</strain>
    </source>
</reference>
<keyword evidence="9" id="KW-0406">Ion transport</keyword>
<keyword evidence="3 14" id="KW-0813">Transport</keyword>
<evidence type="ECO:0000256" key="13">
    <source>
        <dbReference type="ARBA" id="ARBA00023237"/>
    </source>
</evidence>
<evidence type="ECO:0000256" key="3">
    <source>
        <dbReference type="ARBA" id="ARBA00022448"/>
    </source>
</evidence>
<keyword evidence="4 14" id="KW-1134">Transmembrane beta strand</keyword>
<dbReference type="Pfam" id="PF13715">
    <property type="entry name" value="CarbopepD_reg_2"/>
    <property type="match status" value="1"/>
</dbReference>
<dbReference type="InterPro" id="IPR000531">
    <property type="entry name" value="Beta-barrel_TonB"/>
</dbReference>
<comment type="similarity">
    <text evidence="2 14 15">Belongs to the TonB-dependent receptor family.</text>
</comment>
<dbReference type="NCBIfam" id="TIGR01783">
    <property type="entry name" value="TonB-siderophor"/>
    <property type="match status" value="1"/>
</dbReference>
<keyword evidence="5" id="KW-0410">Iron transport</keyword>
<gene>
    <name evidence="19" type="ORF">CCY01nite_29590</name>
</gene>
<feature type="domain" description="TonB-dependent receptor plug" evidence="18">
    <location>
        <begin position="141"/>
        <end position="232"/>
    </location>
</feature>
<dbReference type="Gene3D" id="2.40.170.20">
    <property type="entry name" value="TonB-dependent receptor, beta-barrel domain"/>
    <property type="match status" value="1"/>
</dbReference>
<evidence type="ECO:0000313" key="19">
    <source>
        <dbReference type="EMBL" id="GEP96699.1"/>
    </source>
</evidence>
<sequence length="777" mass="85956">MKMNLILLVSLLCYICLPASASDDPGGTGNIAGRITTSDGQPASAVTVEVEGFRKIAISNDKGAFLIKNVPSGPRRVRISLVGYETVIREVTVEEGRTTDVAIQLQISQTQLKEVTVMDRRNRLTDKKSDQVARMELENLNNPQSYSVATKELLLEKNVQDYQTAVRSIPGIALSTENYQGTSEVMMRGFSALPYIRNGIYFINLVAGDPQNIERLEAIKGPAGTLYGSQGVAYGGLINKVTKKPFQRRAGEVGLSIGSYSFSRLTADLNTPLNEDHTALLRVNAAAGWQGSFQDNGYARSYMLAPSLSLQVNERFEILVDAELNSVNRPALTSYPVYSAAAAGYKRYDEVPLDYFKTYGTNRADYPPSLTNNFFVQLNHKLGGTWKLSANIAYADFHYNGGTIGLTLGAPDSLMRDIYDFYWDYNSIEIQPNVTGEFNIGNVRNRVLAGVDYQHIKTLATGYWIGPVDTINYTTDFRIFPVKPVRASQAYSDAYYEADFRQRTYAAYVSDVISFTDRLNVLLSLRYDHYDDGGYHYRNATEKPVGPDAGAFAPKLGITYQVLKDKMTVFANYMQGIRYIAPDMAGNTFKPERASQMEGGVKIDLANGKLSSTISYYNIEVQDKVRPSPANPNISVQDGTQKSAGVDVDIMASPVDGLQIVAGYGYNDSKFTKDAAGKEGKRPFATPEHTGNLWVSYTLHQGLGIGAGAVHSDEYFATDDNDLIMPGFTVFNANLFYNKPKYRLAISVDNIGNERYFNFYGTPQMPRRVVGSVSFKF</sequence>
<keyword evidence="10 15" id="KW-0798">TonB box</keyword>
<feature type="domain" description="TonB-dependent receptor-like beta-barrel" evidence="17">
    <location>
        <begin position="342"/>
        <end position="751"/>
    </location>
</feature>
<dbReference type="Gene3D" id="2.60.40.1120">
    <property type="entry name" value="Carboxypeptidase-like, regulatory domain"/>
    <property type="match status" value="1"/>
</dbReference>
<feature type="signal peptide" evidence="16">
    <location>
        <begin position="1"/>
        <end position="21"/>
    </location>
</feature>